<reference evidence="1 2" key="1">
    <citation type="submission" date="2024-07" db="EMBL/GenBank/DDBJ databases">
        <title>Chromosome-level genome assembly of the water stick insect Ranatra chinensis (Heteroptera: Nepidae).</title>
        <authorList>
            <person name="Liu X."/>
        </authorList>
    </citation>
    <scope>NUCLEOTIDE SEQUENCE [LARGE SCALE GENOMIC DNA]</scope>
    <source>
        <strain evidence="1">Cailab_2021Rc</strain>
        <tissue evidence="1">Muscle</tissue>
    </source>
</reference>
<protein>
    <submittedName>
        <fullName evidence="1">Uncharacterized protein</fullName>
    </submittedName>
</protein>
<name>A0ABD0YPW4_9HEMI</name>
<keyword evidence="2" id="KW-1185">Reference proteome</keyword>
<organism evidence="1 2">
    <name type="scientific">Ranatra chinensis</name>
    <dbReference type="NCBI Taxonomy" id="642074"/>
    <lineage>
        <taxon>Eukaryota</taxon>
        <taxon>Metazoa</taxon>
        <taxon>Ecdysozoa</taxon>
        <taxon>Arthropoda</taxon>
        <taxon>Hexapoda</taxon>
        <taxon>Insecta</taxon>
        <taxon>Pterygota</taxon>
        <taxon>Neoptera</taxon>
        <taxon>Paraneoptera</taxon>
        <taxon>Hemiptera</taxon>
        <taxon>Heteroptera</taxon>
        <taxon>Panheteroptera</taxon>
        <taxon>Nepomorpha</taxon>
        <taxon>Nepidae</taxon>
        <taxon>Ranatrinae</taxon>
        <taxon>Ranatra</taxon>
    </lineage>
</organism>
<dbReference type="AlphaFoldDB" id="A0ABD0YPW4"/>
<dbReference type="EMBL" id="JBFDAA010000004">
    <property type="protein sequence ID" value="KAL1137826.1"/>
    <property type="molecule type" value="Genomic_DNA"/>
</dbReference>
<proteinExistence type="predicted"/>
<evidence type="ECO:0000313" key="2">
    <source>
        <dbReference type="Proteomes" id="UP001558652"/>
    </source>
</evidence>
<comment type="caution">
    <text evidence="1">The sequence shown here is derived from an EMBL/GenBank/DDBJ whole genome shotgun (WGS) entry which is preliminary data.</text>
</comment>
<gene>
    <name evidence="1" type="ORF">AAG570_009522</name>
</gene>
<sequence length="181" mass="20112">MDTPSSLAAYLTMTLVTLLYDNTQPRKSDLETPMVAPVRLTDSMLPAAIQLLEYILDSLHKYPSTDIPLNGTDSIPPMGEDELKLYSILLKKLKDVLMGEARVNGVQKLNGYSDNLLSKLASMKAENAKNQLELFLKVLSESADIKWAPSIKMVDLVLDELKDRRAELANMLSGIDPLIYS</sequence>
<evidence type="ECO:0000313" key="1">
    <source>
        <dbReference type="EMBL" id="KAL1137826.1"/>
    </source>
</evidence>
<accession>A0ABD0YPW4</accession>
<dbReference type="Proteomes" id="UP001558652">
    <property type="component" value="Unassembled WGS sequence"/>
</dbReference>